<keyword evidence="3" id="KW-1185">Reference proteome</keyword>
<dbReference type="SUPFAM" id="SSF55205">
    <property type="entry name" value="EPT/RTPC-like"/>
    <property type="match status" value="1"/>
</dbReference>
<gene>
    <name evidence="2" type="ORF">GGD89_003170</name>
</gene>
<dbReference type="EMBL" id="JACIGK010000028">
    <property type="protein sequence ID" value="MBB4267526.1"/>
    <property type="molecule type" value="Genomic_DNA"/>
</dbReference>
<dbReference type="AlphaFoldDB" id="A0A7W6RGG5"/>
<feature type="compositionally biased region" description="Pro residues" evidence="1">
    <location>
        <begin position="264"/>
        <end position="273"/>
    </location>
</feature>
<reference evidence="2 3" key="1">
    <citation type="submission" date="2020-08" db="EMBL/GenBank/DDBJ databases">
        <title>Genome sequencing of Purple Non-Sulfur Bacteria from various extreme environments.</title>
        <authorList>
            <person name="Mayer M."/>
        </authorList>
    </citation>
    <scope>NUCLEOTIDE SEQUENCE [LARGE SCALE GENOMIC DNA]</scope>
    <source>
        <strain evidence="2 3">JA131</strain>
    </source>
</reference>
<feature type="compositionally biased region" description="Basic and acidic residues" evidence="1">
    <location>
        <begin position="249"/>
        <end position="260"/>
    </location>
</feature>
<proteinExistence type="predicted"/>
<dbReference type="InterPro" id="IPR036968">
    <property type="entry name" value="Enolpyruvate_Tfrase_sf"/>
</dbReference>
<accession>A0A7W6RGG5</accession>
<sequence length="273" mass="26981">MSSRLPPAAAMPPSLVPTQPPGPPAAPTRAAVTAPAVTALGALMAAATVGESRLPAAWVPAPLARILVGLGARVRSTDTGVTVRGRGLGGLAEPTAPLDVAASPDGPVLLPPLAGLLATQPILVVILGPADMDLPADLIEVLMRVGARPRAAGEGRRSPLSIQGTAAPVALDLGADPPPSITPAGALAAVAAGLNSPGETRVPLPAPLAEALAALLTAFGVPARIAAGPSPPADDGPVHLCLTGEVETRPVDIPAGDRRFVPFRPSPQDPGTP</sequence>
<feature type="region of interest" description="Disordered" evidence="1">
    <location>
        <begin position="249"/>
        <end position="273"/>
    </location>
</feature>
<dbReference type="Proteomes" id="UP000554286">
    <property type="component" value="Unassembled WGS sequence"/>
</dbReference>
<evidence type="ECO:0000256" key="1">
    <source>
        <dbReference type="SAM" id="MobiDB-lite"/>
    </source>
</evidence>
<dbReference type="InterPro" id="IPR013792">
    <property type="entry name" value="RNA3'P_cycl/enolpyr_Trfase_a/b"/>
</dbReference>
<dbReference type="Gene3D" id="3.65.10.10">
    <property type="entry name" value="Enolpyruvate transferase domain"/>
    <property type="match status" value="1"/>
</dbReference>
<feature type="region of interest" description="Disordered" evidence="1">
    <location>
        <begin position="1"/>
        <end position="30"/>
    </location>
</feature>
<feature type="compositionally biased region" description="Pro residues" evidence="1">
    <location>
        <begin position="14"/>
        <end position="26"/>
    </location>
</feature>
<organism evidence="2 3">
    <name type="scientific">Roseospira visakhapatnamensis</name>
    <dbReference type="NCBI Taxonomy" id="390880"/>
    <lineage>
        <taxon>Bacteria</taxon>
        <taxon>Pseudomonadati</taxon>
        <taxon>Pseudomonadota</taxon>
        <taxon>Alphaproteobacteria</taxon>
        <taxon>Rhodospirillales</taxon>
        <taxon>Rhodospirillaceae</taxon>
        <taxon>Roseospira</taxon>
    </lineage>
</organism>
<comment type="caution">
    <text evidence="2">The sequence shown here is derived from an EMBL/GenBank/DDBJ whole genome shotgun (WGS) entry which is preliminary data.</text>
</comment>
<name>A0A7W6RGG5_9PROT</name>
<dbReference type="RefSeq" id="WP_184047022.1">
    <property type="nucleotide sequence ID" value="NZ_JACIGK010000028.1"/>
</dbReference>
<dbReference type="GO" id="GO:0016765">
    <property type="term" value="F:transferase activity, transferring alkyl or aryl (other than methyl) groups"/>
    <property type="evidence" value="ECO:0007669"/>
    <property type="project" value="InterPro"/>
</dbReference>
<protein>
    <submittedName>
        <fullName evidence="2">Uncharacterized protein</fullName>
    </submittedName>
</protein>
<evidence type="ECO:0000313" key="2">
    <source>
        <dbReference type="EMBL" id="MBB4267526.1"/>
    </source>
</evidence>
<evidence type="ECO:0000313" key="3">
    <source>
        <dbReference type="Proteomes" id="UP000554286"/>
    </source>
</evidence>